<name>A0AAP2FCL6_SERFO</name>
<proteinExistence type="predicted"/>
<feature type="domain" description="Polysaccharide pyruvyl transferase" evidence="1">
    <location>
        <begin position="21"/>
        <end position="274"/>
    </location>
</feature>
<dbReference type="EMBL" id="JACNYO010000010">
    <property type="protein sequence ID" value="MBC3212854.1"/>
    <property type="molecule type" value="Genomic_DNA"/>
</dbReference>
<evidence type="ECO:0000313" key="3">
    <source>
        <dbReference type="Proteomes" id="UP000659084"/>
    </source>
</evidence>
<dbReference type="GO" id="GO:0016740">
    <property type="term" value="F:transferase activity"/>
    <property type="evidence" value="ECO:0007669"/>
    <property type="project" value="UniProtKB-KW"/>
</dbReference>
<protein>
    <submittedName>
        <fullName evidence="2">Polysaccharide pyruvyl transferase family protein</fullName>
    </submittedName>
</protein>
<dbReference type="AlphaFoldDB" id="A0AAP2FCL6"/>
<organism evidence="2 3">
    <name type="scientific">Serratia fonticola</name>
    <dbReference type="NCBI Taxonomy" id="47917"/>
    <lineage>
        <taxon>Bacteria</taxon>
        <taxon>Pseudomonadati</taxon>
        <taxon>Pseudomonadota</taxon>
        <taxon>Gammaproteobacteria</taxon>
        <taxon>Enterobacterales</taxon>
        <taxon>Yersiniaceae</taxon>
        <taxon>Serratia</taxon>
    </lineage>
</organism>
<dbReference type="Pfam" id="PF04230">
    <property type="entry name" value="PS_pyruv_trans"/>
    <property type="match status" value="1"/>
</dbReference>
<accession>A0AAP2FCL6</accession>
<dbReference type="InterPro" id="IPR007345">
    <property type="entry name" value="Polysacch_pyruvyl_Trfase"/>
</dbReference>
<evidence type="ECO:0000313" key="2">
    <source>
        <dbReference type="EMBL" id="MBC3212854.1"/>
    </source>
</evidence>
<sequence length="324" mass="37167">MFEDNVASKLGVLNTSIASMNVGDFIIMDSAYKRLTDIFPESQKIHFPTHERITRVGFKRQREIGINILCGTNCLNSGMLLHRQWNVGMLNAFLMKKVVTLGVGWANYENKPDLYTTFLLKNLLSKEYHHSVRDSYTESMLAKAGIKNIINTSCPTMWDLTESHCANIPKSKAQDVVFTLTDYRMDVSKDTSLIGALKKSYKNVYFWVQGSKDFEYYKSFKSITDGIKVVPANLSDFDNVLDMSNSIDYVGTRLHAGIRALQKLRRSIIISVDNRAEEKKKDFNLNVISRDLTEEQYIDIFNEQLVTNINLPLKNIIEWKAQFE</sequence>
<gene>
    <name evidence="2" type="ORF">H8J20_11960</name>
</gene>
<keyword evidence="2" id="KW-0808">Transferase</keyword>
<dbReference type="Proteomes" id="UP000659084">
    <property type="component" value="Unassembled WGS sequence"/>
</dbReference>
<dbReference type="RefSeq" id="WP_094982907.1">
    <property type="nucleotide sequence ID" value="NZ_CP183218.1"/>
</dbReference>
<reference evidence="2" key="1">
    <citation type="submission" date="2020-08" db="EMBL/GenBank/DDBJ databases">
        <title>Food and environmental bacterial isolates.</title>
        <authorList>
            <person name="Richter L."/>
            <person name="Du Plessis E.M."/>
            <person name="Duvenage S."/>
            <person name="Allam M."/>
            <person name="Korsten L."/>
        </authorList>
    </citation>
    <scope>NUCLEOTIDE SEQUENCE</scope>
    <source>
        <strain evidence="2">UPMP2127</strain>
    </source>
</reference>
<comment type="caution">
    <text evidence="2">The sequence shown here is derived from an EMBL/GenBank/DDBJ whole genome shotgun (WGS) entry which is preliminary data.</text>
</comment>
<evidence type="ECO:0000259" key="1">
    <source>
        <dbReference type="Pfam" id="PF04230"/>
    </source>
</evidence>